<feature type="domain" description="SIS" evidence="2">
    <location>
        <begin position="28"/>
        <end position="172"/>
    </location>
</feature>
<name>A0A1Y0VPW2_PEDPE</name>
<dbReference type="GO" id="GO:0097367">
    <property type="term" value="F:carbohydrate derivative binding"/>
    <property type="evidence" value="ECO:0007669"/>
    <property type="project" value="InterPro"/>
</dbReference>
<dbReference type="Proteomes" id="UP000196118">
    <property type="component" value="Chromosome"/>
</dbReference>
<dbReference type="GO" id="GO:0006487">
    <property type="term" value="P:protein N-linked glycosylation"/>
    <property type="evidence" value="ECO:0007669"/>
    <property type="project" value="TreeGrafter"/>
</dbReference>
<accession>A0A1Y0VPW2</accession>
<evidence type="ECO:0000256" key="1">
    <source>
        <dbReference type="ARBA" id="ARBA00022737"/>
    </source>
</evidence>
<organism evidence="3 4">
    <name type="scientific">Pediococcus pentosaceus</name>
    <dbReference type="NCBI Taxonomy" id="1255"/>
    <lineage>
        <taxon>Bacteria</taxon>
        <taxon>Bacillati</taxon>
        <taxon>Bacillota</taxon>
        <taxon>Bacilli</taxon>
        <taxon>Lactobacillales</taxon>
        <taxon>Lactobacillaceae</taxon>
        <taxon>Pediococcus</taxon>
    </lineage>
</organism>
<keyword evidence="3" id="KW-0808">Transferase</keyword>
<proteinExistence type="predicted"/>
<dbReference type="GO" id="GO:0006047">
    <property type="term" value="P:UDP-N-acetylglucosamine metabolic process"/>
    <property type="evidence" value="ECO:0007669"/>
    <property type="project" value="TreeGrafter"/>
</dbReference>
<dbReference type="GO" id="GO:0004360">
    <property type="term" value="F:glutamine-fructose-6-phosphate transaminase (isomerizing) activity"/>
    <property type="evidence" value="ECO:0007669"/>
    <property type="project" value="TreeGrafter"/>
</dbReference>
<evidence type="ECO:0000259" key="2">
    <source>
        <dbReference type="PROSITE" id="PS51464"/>
    </source>
</evidence>
<dbReference type="InterPro" id="IPR001347">
    <property type="entry name" value="SIS_dom"/>
</dbReference>
<gene>
    <name evidence="3" type="ORF">S100892_01677</name>
</gene>
<sequence>MDKPTMLTYIYSEQAKMLSILDQYPLNIDKALNKMPKDVNKILVLATGSSYNAALSSKYYFEKITNIQMEIQEPYNYSHYEKIDKHIDAVIGISQSGQSTATIEALKKVKQDHPVFSIGVTSLPKTEISEETDTILDILIGREHVGYVTLGFTATVLNMMLLAIRIAAVNHVITSEQELHEIQDLKKLALNIDNVINKTESFIKQHIDSLTKATQFTSIAYGPSVGTCSEMATKFSEVVRVPSQGFELEAFMHGPYLEVNKDHYIFSLKPTHKKVYMKKSYL</sequence>
<evidence type="ECO:0000313" key="4">
    <source>
        <dbReference type="Proteomes" id="UP000196118"/>
    </source>
</evidence>
<dbReference type="PROSITE" id="PS51464">
    <property type="entry name" value="SIS"/>
    <property type="match status" value="1"/>
</dbReference>
<keyword evidence="1" id="KW-0677">Repeat</keyword>
<dbReference type="InterPro" id="IPR035466">
    <property type="entry name" value="GlmS/AgaS_SIS"/>
</dbReference>
<protein>
    <submittedName>
        <fullName evidence="3">Glutamine--fructose-6-phosphate aminotransferase (Isomerizing)</fullName>
    </submittedName>
</protein>
<dbReference type="CDD" id="cd05008">
    <property type="entry name" value="SIS_GlmS_GlmD_1"/>
    <property type="match status" value="1"/>
</dbReference>
<dbReference type="Pfam" id="PF01380">
    <property type="entry name" value="SIS"/>
    <property type="match status" value="1"/>
</dbReference>
<dbReference type="SUPFAM" id="SSF53697">
    <property type="entry name" value="SIS domain"/>
    <property type="match status" value="1"/>
</dbReference>
<reference evidence="3 4" key="1">
    <citation type="submission" date="2017-05" db="EMBL/GenBank/DDBJ databases">
        <title>Genome sequence of Pediococcus pentosaceus strain SRCM100892.</title>
        <authorList>
            <person name="Cho S.H."/>
        </authorList>
    </citation>
    <scope>NUCLEOTIDE SEQUENCE [LARGE SCALE GENOMIC DNA]</scope>
    <source>
        <strain evidence="3 4">SRCM100892</strain>
    </source>
</reference>
<dbReference type="PANTHER" id="PTHR10937:SF17">
    <property type="entry name" value="GLUCOSAMINE-FRUCTOSE-6-PHOSPHATE AMINOTRANSFERASE"/>
    <property type="match status" value="1"/>
</dbReference>
<dbReference type="GO" id="GO:0006002">
    <property type="term" value="P:fructose 6-phosphate metabolic process"/>
    <property type="evidence" value="ECO:0007669"/>
    <property type="project" value="TreeGrafter"/>
</dbReference>
<keyword evidence="3" id="KW-0032">Aminotransferase</keyword>
<evidence type="ECO:0000313" key="3">
    <source>
        <dbReference type="EMBL" id="ARW20221.1"/>
    </source>
</evidence>
<dbReference type="PANTHER" id="PTHR10937">
    <property type="entry name" value="GLUCOSAMINE--FRUCTOSE-6-PHOSPHATE AMINOTRANSFERASE, ISOMERIZING"/>
    <property type="match status" value="1"/>
</dbReference>
<dbReference type="Gene3D" id="3.40.50.10490">
    <property type="entry name" value="Glucose-6-phosphate isomerase like protein, domain 1"/>
    <property type="match status" value="2"/>
</dbReference>
<dbReference type="InterPro" id="IPR046348">
    <property type="entry name" value="SIS_dom_sf"/>
</dbReference>
<dbReference type="AlphaFoldDB" id="A0A1Y0VPW2"/>
<dbReference type="EMBL" id="CP021474">
    <property type="protein sequence ID" value="ARW20221.1"/>
    <property type="molecule type" value="Genomic_DNA"/>
</dbReference>